<evidence type="ECO:0000313" key="1">
    <source>
        <dbReference type="EMBL" id="CAF1328140.1"/>
    </source>
</evidence>
<gene>
    <name evidence="1" type="ORF">OVA965_LOCUS29755</name>
    <name evidence="2" type="ORF">TMI583_LOCUS30538</name>
</gene>
<sequence length="114" mass="11797">KALVRSKTSIEERNPTDAIGLTVRTLKSADKIIEKSFFTLVVTAGWILPVVRGGRAIMGASVIVDSVMPRGGDTFVDTAGGDMFAGTRGGDKFVGTSGTGNFNMAGDDATDGAK</sequence>
<evidence type="ECO:0000313" key="2">
    <source>
        <dbReference type="EMBL" id="CAF4139459.1"/>
    </source>
</evidence>
<dbReference type="AlphaFoldDB" id="A0A8S2EY44"/>
<proteinExistence type="predicted"/>
<evidence type="ECO:0000313" key="3">
    <source>
        <dbReference type="Proteomes" id="UP000677228"/>
    </source>
</evidence>
<organism evidence="1 3">
    <name type="scientific">Didymodactylos carnosus</name>
    <dbReference type="NCBI Taxonomy" id="1234261"/>
    <lineage>
        <taxon>Eukaryota</taxon>
        <taxon>Metazoa</taxon>
        <taxon>Spiralia</taxon>
        <taxon>Gnathifera</taxon>
        <taxon>Rotifera</taxon>
        <taxon>Eurotatoria</taxon>
        <taxon>Bdelloidea</taxon>
        <taxon>Philodinida</taxon>
        <taxon>Philodinidae</taxon>
        <taxon>Didymodactylos</taxon>
    </lineage>
</organism>
<feature type="non-terminal residue" evidence="1">
    <location>
        <position position="1"/>
    </location>
</feature>
<comment type="caution">
    <text evidence="1">The sequence shown here is derived from an EMBL/GenBank/DDBJ whole genome shotgun (WGS) entry which is preliminary data.</text>
</comment>
<protein>
    <submittedName>
        <fullName evidence="1">Uncharacterized protein</fullName>
    </submittedName>
</protein>
<dbReference type="EMBL" id="CAJNOK010021165">
    <property type="protein sequence ID" value="CAF1328140.1"/>
    <property type="molecule type" value="Genomic_DNA"/>
</dbReference>
<dbReference type="Proteomes" id="UP000682733">
    <property type="component" value="Unassembled WGS sequence"/>
</dbReference>
<dbReference type="Proteomes" id="UP000677228">
    <property type="component" value="Unassembled WGS sequence"/>
</dbReference>
<name>A0A8S2EY44_9BILA</name>
<reference evidence="1" key="1">
    <citation type="submission" date="2021-02" db="EMBL/GenBank/DDBJ databases">
        <authorList>
            <person name="Nowell W R."/>
        </authorList>
    </citation>
    <scope>NUCLEOTIDE SEQUENCE</scope>
</reference>
<dbReference type="EMBL" id="CAJOBA010042773">
    <property type="protein sequence ID" value="CAF4139459.1"/>
    <property type="molecule type" value="Genomic_DNA"/>
</dbReference>
<accession>A0A8S2EY44</accession>